<evidence type="ECO:0000313" key="2">
    <source>
        <dbReference type="EMBL" id="KAA6125880.1"/>
    </source>
</evidence>
<dbReference type="EMBL" id="VWVM01000005">
    <property type="protein sequence ID" value="KAA6125880.1"/>
    <property type="molecule type" value="Genomic_DNA"/>
</dbReference>
<dbReference type="Gene3D" id="3.60.15.10">
    <property type="entry name" value="Ribonuclease Z/Hydroxyacylglutathione hydrolase-like"/>
    <property type="match status" value="1"/>
</dbReference>
<dbReference type="Proteomes" id="UP000324255">
    <property type="component" value="Unassembled WGS sequence"/>
</dbReference>
<accession>A0AB34CKJ7</accession>
<dbReference type="InterPro" id="IPR001279">
    <property type="entry name" value="Metallo-B-lactamas"/>
</dbReference>
<evidence type="ECO:0000313" key="3">
    <source>
        <dbReference type="Proteomes" id="UP000324255"/>
    </source>
</evidence>
<gene>
    <name evidence="2" type="ORF">F3I20_07925</name>
</gene>
<dbReference type="PANTHER" id="PTHR15032:SF36">
    <property type="entry name" value="METALLO-BETA-LACTAMASE DOMAIN-CONTAINING PROTEIN"/>
    <property type="match status" value="1"/>
</dbReference>
<proteinExistence type="predicted"/>
<feature type="domain" description="Metallo-beta-lactamase" evidence="1">
    <location>
        <begin position="73"/>
        <end position="271"/>
    </location>
</feature>
<dbReference type="SUPFAM" id="SSF56281">
    <property type="entry name" value="Metallo-hydrolase/oxidoreductase"/>
    <property type="match status" value="1"/>
</dbReference>
<dbReference type="InterPro" id="IPR036866">
    <property type="entry name" value="RibonucZ/Hydroxyglut_hydro"/>
</dbReference>
<name>A0AB34CKJ7_9GAMM</name>
<dbReference type="Pfam" id="PF12706">
    <property type="entry name" value="Lactamase_B_2"/>
    <property type="match status" value="1"/>
</dbReference>
<reference evidence="2 3" key="1">
    <citation type="submission" date="2019-09" db="EMBL/GenBank/DDBJ databases">
        <title>Genomic diversity of phyloplane-associated Pantoea species in Pakistan cotton crop.</title>
        <authorList>
            <person name="Tufail M.R."/>
            <person name="Cook D.R."/>
        </authorList>
    </citation>
    <scope>NUCLEOTIDE SEQUENCE [LARGE SCALE GENOMIC DNA]</scope>
    <source>
        <strain evidence="2 3">B_8</strain>
    </source>
</reference>
<dbReference type="SMART" id="SM00849">
    <property type="entry name" value="Lactamase_B"/>
    <property type="match status" value="1"/>
</dbReference>
<evidence type="ECO:0000259" key="1">
    <source>
        <dbReference type="SMART" id="SM00849"/>
    </source>
</evidence>
<organism evidence="2 3">
    <name type="scientific">Candidatus Pantoea gossypiicola</name>
    <dbReference type="NCBI Taxonomy" id="2608008"/>
    <lineage>
        <taxon>Bacteria</taxon>
        <taxon>Pseudomonadati</taxon>
        <taxon>Pseudomonadota</taxon>
        <taxon>Gammaproteobacteria</taxon>
        <taxon>Enterobacterales</taxon>
        <taxon>Erwiniaceae</taxon>
        <taxon>Pantoea</taxon>
    </lineage>
</organism>
<keyword evidence="3" id="KW-1185">Reference proteome</keyword>
<dbReference type="PANTHER" id="PTHR15032">
    <property type="entry name" value="N-ACYL-PHOSPHATIDYLETHANOLAMINE-HYDROLYZING PHOSPHOLIPASE D"/>
    <property type="match status" value="1"/>
</dbReference>
<dbReference type="RefSeq" id="WP_047955838.1">
    <property type="nucleotide sequence ID" value="NZ_VWVM01000005.1"/>
</dbReference>
<dbReference type="GO" id="GO:0005737">
    <property type="term" value="C:cytoplasm"/>
    <property type="evidence" value="ECO:0007669"/>
    <property type="project" value="TreeGrafter"/>
</dbReference>
<comment type="caution">
    <text evidence="2">The sequence shown here is derived from an EMBL/GenBank/DDBJ whole genome shotgun (WGS) entry which is preliminary data.</text>
</comment>
<dbReference type="AlphaFoldDB" id="A0AB34CKJ7"/>
<sequence length="320" mass="34919">MAIFGKSRRFRNLDGSEAPGTVVPAFRMLVVDSLAGRGRGVPRKASVPCVVPDLVAIATPPGTGEGARLTWIGHASWLVQIEGKSFLVDPVFGELALGPGGRNVPAGLRPEDLPSIDAVLISHNHYDHLDLPSVKSVDAPVIAGLGMASFLAKKGISASELDWWQSIDIGPVRVTFVPAQHYSRRGLTDVNETLWGGFILEGASACIYHSGDTGYFDGFREIGRRFPVIDAALLPIGAYEPSWFMRRQHMNPEEAARAYRDLGAGCFFAMHWGTFKLTYEPLDEPPVRLAAEWERLGLPASEKRVLAVGETADVWRYPND</sequence>
<dbReference type="CDD" id="cd16283">
    <property type="entry name" value="RomA-like_MBL-fold"/>
    <property type="match status" value="1"/>
</dbReference>
<protein>
    <submittedName>
        <fullName evidence="2">MBL fold metallo-hydrolase</fullName>
    </submittedName>
</protein>